<feature type="domain" description="PHD-type" evidence="10">
    <location>
        <begin position="1744"/>
        <end position="1856"/>
    </location>
</feature>
<feature type="region of interest" description="Disordered" evidence="8">
    <location>
        <begin position="1488"/>
        <end position="1524"/>
    </location>
</feature>
<keyword evidence="9" id="KW-0732">Signal</keyword>
<evidence type="ECO:0000256" key="4">
    <source>
        <dbReference type="ARBA" id="ARBA00022833"/>
    </source>
</evidence>
<dbReference type="PANTHER" id="PTHR45838">
    <property type="entry name" value="HISTONE-LYSINE-N-METHYLTRANSFERASE 2 KMT2 FAMILY MEMBER"/>
    <property type="match status" value="1"/>
</dbReference>
<feature type="compositionally biased region" description="Basic residues" evidence="8">
    <location>
        <begin position="1509"/>
        <end position="1524"/>
    </location>
</feature>
<evidence type="ECO:0000256" key="6">
    <source>
        <dbReference type="ARBA" id="ARBA00023163"/>
    </source>
</evidence>
<evidence type="ECO:0000256" key="7">
    <source>
        <dbReference type="ARBA" id="ARBA00023242"/>
    </source>
</evidence>
<evidence type="ECO:0000256" key="8">
    <source>
        <dbReference type="SAM" id="MobiDB-lite"/>
    </source>
</evidence>
<comment type="subcellular location">
    <subcellularLocation>
        <location evidence="1">Nucleus</location>
    </subcellularLocation>
</comment>
<evidence type="ECO:0000256" key="5">
    <source>
        <dbReference type="ARBA" id="ARBA00023015"/>
    </source>
</evidence>
<dbReference type="InterPro" id="IPR013083">
    <property type="entry name" value="Znf_RING/FYVE/PHD"/>
</dbReference>
<dbReference type="PROSITE" id="PS51805">
    <property type="entry name" value="EPHD"/>
    <property type="match status" value="1"/>
</dbReference>
<reference evidence="11" key="1">
    <citation type="submission" date="2017-07" db="EMBL/GenBank/DDBJ databases">
        <title>Taro Niue Genome Assembly and Annotation.</title>
        <authorList>
            <person name="Atibalentja N."/>
            <person name="Keating K."/>
            <person name="Fields C.J."/>
        </authorList>
    </citation>
    <scope>NUCLEOTIDE SEQUENCE</scope>
    <source>
        <strain evidence="11">Niue_2</strain>
        <tissue evidence="11">Leaf</tissue>
    </source>
</reference>
<feature type="compositionally biased region" description="Basic and acidic residues" evidence="8">
    <location>
        <begin position="1353"/>
        <end position="1362"/>
    </location>
</feature>
<organism evidence="11 12">
    <name type="scientific">Colocasia esculenta</name>
    <name type="common">Wild taro</name>
    <name type="synonym">Arum esculentum</name>
    <dbReference type="NCBI Taxonomy" id="4460"/>
    <lineage>
        <taxon>Eukaryota</taxon>
        <taxon>Viridiplantae</taxon>
        <taxon>Streptophyta</taxon>
        <taxon>Embryophyta</taxon>
        <taxon>Tracheophyta</taxon>
        <taxon>Spermatophyta</taxon>
        <taxon>Magnoliopsida</taxon>
        <taxon>Liliopsida</taxon>
        <taxon>Araceae</taxon>
        <taxon>Aroideae</taxon>
        <taxon>Colocasieae</taxon>
        <taxon>Colocasia</taxon>
    </lineage>
</organism>
<keyword evidence="5" id="KW-0805">Transcription regulation</keyword>
<dbReference type="Pfam" id="PF13832">
    <property type="entry name" value="zf-HC5HC2H_2"/>
    <property type="match status" value="1"/>
</dbReference>
<dbReference type="GO" id="GO:0035097">
    <property type="term" value="C:histone methyltransferase complex"/>
    <property type="evidence" value="ECO:0007669"/>
    <property type="project" value="TreeGrafter"/>
</dbReference>
<accession>A0A843VMA8</accession>
<dbReference type="Proteomes" id="UP000652761">
    <property type="component" value="Unassembled WGS sequence"/>
</dbReference>
<feature type="signal peptide" evidence="9">
    <location>
        <begin position="1"/>
        <end position="21"/>
    </location>
</feature>
<dbReference type="OrthoDB" id="308383at2759"/>
<keyword evidence="4" id="KW-0862">Zinc</keyword>
<keyword evidence="2" id="KW-0479">Metal-binding</keyword>
<evidence type="ECO:0000256" key="9">
    <source>
        <dbReference type="SAM" id="SignalP"/>
    </source>
</evidence>
<dbReference type="Pfam" id="PF16135">
    <property type="entry name" value="TDBD"/>
    <property type="match status" value="1"/>
</dbReference>
<dbReference type="GO" id="GO:0045893">
    <property type="term" value="P:positive regulation of DNA-templated transcription"/>
    <property type="evidence" value="ECO:0007669"/>
    <property type="project" value="TreeGrafter"/>
</dbReference>
<dbReference type="InterPro" id="IPR001965">
    <property type="entry name" value="Znf_PHD"/>
</dbReference>
<evidence type="ECO:0000256" key="3">
    <source>
        <dbReference type="ARBA" id="ARBA00022771"/>
    </source>
</evidence>
<dbReference type="SMART" id="SM00249">
    <property type="entry name" value="PHD"/>
    <property type="match status" value="1"/>
</dbReference>
<dbReference type="Gene3D" id="3.30.40.10">
    <property type="entry name" value="Zinc/RING finger domain, C3HC4 (zinc finger)"/>
    <property type="match status" value="1"/>
</dbReference>
<evidence type="ECO:0000256" key="2">
    <source>
        <dbReference type="ARBA" id="ARBA00022723"/>
    </source>
</evidence>
<comment type="caution">
    <text evidence="11">The sequence shown here is derived from an EMBL/GenBank/DDBJ whole genome shotgun (WGS) entry which is preliminary data.</text>
</comment>
<name>A0A843VMA8_COLES</name>
<feature type="chain" id="PRO_5033067509" description="PHD-type domain-containing protein" evidence="9">
    <location>
        <begin position="22"/>
        <end position="1989"/>
    </location>
</feature>
<gene>
    <name evidence="11" type="ORF">Taro_028860</name>
</gene>
<dbReference type="PANTHER" id="PTHR45838:SF4">
    <property type="entry name" value="HISTONE-LYSINE N-METHYLTRANSFERASE TRITHORAX"/>
    <property type="match status" value="1"/>
</dbReference>
<dbReference type="GO" id="GO:0008270">
    <property type="term" value="F:zinc ion binding"/>
    <property type="evidence" value="ECO:0007669"/>
    <property type="project" value="UniProtKB-KW"/>
</dbReference>
<keyword evidence="12" id="KW-1185">Reference proteome</keyword>
<protein>
    <recommendedName>
        <fullName evidence="10">PHD-type domain-containing protein</fullName>
    </recommendedName>
</protein>
<feature type="compositionally biased region" description="Basic and acidic residues" evidence="8">
    <location>
        <begin position="1379"/>
        <end position="1390"/>
    </location>
</feature>
<evidence type="ECO:0000259" key="10">
    <source>
        <dbReference type="PROSITE" id="PS51805"/>
    </source>
</evidence>
<proteinExistence type="predicted"/>
<keyword evidence="7" id="KW-0539">Nucleus</keyword>
<dbReference type="GO" id="GO:0042800">
    <property type="term" value="F:histone H3K4 methyltransferase activity"/>
    <property type="evidence" value="ECO:0007669"/>
    <property type="project" value="TreeGrafter"/>
</dbReference>
<evidence type="ECO:0000256" key="1">
    <source>
        <dbReference type="ARBA" id="ARBA00004123"/>
    </source>
</evidence>
<dbReference type="CDD" id="cd15571">
    <property type="entry name" value="ePHD"/>
    <property type="match status" value="1"/>
</dbReference>
<evidence type="ECO:0000313" key="12">
    <source>
        <dbReference type="Proteomes" id="UP000652761"/>
    </source>
</evidence>
<dbReference type="InterPro" id="IPR034732">
    <property type="entry name" value="EPHD"/>
</dbReference>
<dbReference type="EMBL" id="NMUH01001885">
    <property type="protein sequence ID" value="MQL96186.1"/>
    <property type="molecule type" value="Genomic_DNA"/>
</dbReference>
<keyword evidence="6" id="KW-0804">Transcription</keyword>
<sequence length="1989" mass="216473">MRRAVAAPCVLVAVAGAAVRGFSATGAAADCGRFAGSASVVWKSGSRHWRSGFYSWVPVFYLNTGSCKTSKTEMGHSFLALLSGPPHPLASEFLLSKLGSSLSTSKLPACDIGNVAGGVDFSVSAPYVSAVSVQHGNTNAMVNGSEHLSSYPMGRLPMISSSDQSTVSCNEFQVLGSQFPSSNAGRLILSQAHQGTERGLTAPSSSNINASQQQKPNILTYPIKQVDASMNISSHASSFIRGCPRVFCRDKVGELFVSDNGLLGVFCLCHSFRMSVAKFCEHSGSHNVNPGDAVHLENGETVAQWRRLFFLNIGVRVPDDGSGWDWPDGTFMPGSLGRSMGNSLLKPNDAEAFQLQEPLSEIGRSDGLPGGHVSHFSHPGTTALEKLLNRFQENAENRNTLGGVHIGSICSTSSIPVNEQMLKVVKENHSFVSPSILKHALATGQQNGVNRLIVHNASVAGKAGNFSTSYPTPGPAKSFASGTSSSRTHISSNTHLMDKDSASKIELRLGQPSQQNQDFIMSNTAAMCPQQFSERFGLQKQPAHHSISQGSVIPVAPEKTMQSLYHTPLQVSTSSGNLSRHACGNVDAMHISEQVVNAEADKNSLISLFLSHFSTSGRKTKSQVGEKLISRSENVVPSLVDHNPPSAKCSMIDFSRNVNNGIEAKSNMSVAECSNQMENRKGMRVSFEDEFYRGKNCSYNQNKQIGDLRVFADLSDGYSSHNIPSSDRQNSACFHQSFSRLLGEPDARHSNECGQMSFLVNRDAHDDAILRCRNARTGSLSPSLANSFSSSNPIDISGPTSSLSNKMNANVTQNLVDESMGFPALNHVLKLSKEKHLPASIEMSDQGRLSCCSSAMGTTRKGSKENPIACDDLKHDQHCSGLQEASNIAFRPVHSCCNCCSCGFAENLTSKTCTAGSSRVCSQTGCICDSKLYSKETHVKPPPCHLCNDDEQSVLRRFRTDNMIAGLAEYGVFNQKDGNGYIPGKCSCSVHIKCLKGCHYWGKGPSDSFKEHGACGKSHTFAPAYDLEHLSQDSKKISLGQFDGSVHVNMNDNCQSAFGRDGTCRALENSDSVVNQDGAEMLPATGCTDYQLAEKTAKDFDGTSEEIDSRKEQQISSIYSACSAPVITEISTEVNNLDSCTGGTGICRSSFDPAIDEGSVIEKCGSSDDVIDNTRWDETVTVKSKVDYQKVSDYASCHTSRNETVETNHQSGEFIIGVNVGKSFIPRKKRNQFHAECTVKEGTVHREPITRGWRAERKKKATKWRKLDDSFTASGLSSIHPVSNCKDYLELQVSPEGLKVPDHPQNTTEKACATVTSNKSKGGKRKHCALSSVESLPWGIWDGHHRAGKDDAQIESADHDSSNRMSKSSTGRKVKKNFRTSEKEESKEQENNPEFTGKFLKSMPTCTKGCLTGKKCQERMVKPVVRGNLGIISIDSLSGKSKPVKIVSLSSVLKLAKRCNVGENQKEPGDTCELQMAYAGCFNSEGKTPEMSVTSREKDTGVGNLMPKSKSKTKTRVKETRKRRLSELTGNSRNTKDALCLPTSGESECSKLTQAGFHLKESLVMGATDDLVGPKPQDKKGEMKPILKCSRQPHCRSGKVPQQTQDYAVELCQTSARKFPNKGRRCHLSLLDSDAFCCVCGSSNKDDVNYLLECNNCLIRVCIRHVMASRRFPKGIGLADLAELTQKTFTQACVLCGYEGGAMTRAVRSRSTVKSLLKAWKEGRGDLRTRSAHAHTEDGARALSPSSKVLNSITAGALDPTITQWVHVVCGLWTPGTRCPNVDTMSAFDVSGVLPATRMVCSMCNRSGGSCIQCRVVDCSIRFHPWCAHQKGLLQSETEGVDNENVGFYGRCLLHATHHNYHSDGIPTDAGIESLKVKEFSCARTEGYKGRKKEHGLIHTFHSPSNDNGICSVPQEQLNAWLHINGQKSCTRGLLKPPTFEIDYDCRVSWKFKFFVGSVGRVMVYSIYALLFGHYQWLQFLLSNTETET</sequence>
<evidence type="ECO:0000313" key="11">
    <source>
        <dbReference type="EMBL" id="MQL96186.1"/>
    </source>
</evidence>
<dbReference type="InterPro" id="IPR032308">
    <property type="entry name" value="TDBD"/>
</dbReference>
<feature type="region of interest" description="Disordered" evidence="8">
    <location>
        <begin position="1353"/>
        <end position="1398"/>
    </location>
</feature>
<keyword evidence="3" id="KW-0863">Zinc-finger</keyword>